<organism evidence="1 2">
    <name type="scientific">Hibiscus sabdariffa</name>
    <name type="common">roselle</name>
    <dbReference type="NCBI Taxonomy" id="183260"/>
    <lineage>
        <taxon>Eukaryota</taxon>
        <taxon>Viridiplantae</taxon>
        <taxon>Streptophyta</taxon>
        <taxon>Embryophyta</taxon>
        <taxon>Tracheophyta</taxon>
        <taxon>Spermatophyta</taxon>
        <taxon>Magnoliopsida</taxon>
        <taxon>eudicotyledons</taxon>
        <taxon>Gunneridae</taxon>
        <taxon>Pentapetalae</taxon>
        <taxon>rosids</taxon>
        <taxon>malvids</taxon>
        <taxon>Malvales</taxon>
        <taxon>Malvaceae</taxon>
        <taxon>Malvoideae</taxon>
        <taxon>Hibiscus</taxon>
    </lineage>
</organism>
<dbReference type="EMBL" id="JBBPBN010000022">
    <property type="protein sequence ID" value="KAK9012974.1"/>
    <property type="molecule type" value="Genomic_DNA"/>
</dbReference>
<evidence type="ECO:0000313" key="2">
    <source>
        <dbReference type="Proteomes" id="UP001396334"/>
    </source>
</evidence>
<proteinExistence type="predicted"/>
<evidence type="ECO:0000313" key="1">
    <source>
        <dbReference type="EMBL" id="KAK9012974.1"/>
    </source>
</evidence>
<comment type="caution">
    <text evidence="1">The sequence shown here is derived from an EMBL/GenBank/DDBJ whole genome shotgun (WGS) entry which is preliminary data.</text>
</comment>
<keyword evidence="2" id="KW-1185">Reference proteome</keyword>
<dbReference type="Proteomes" id="UP001396334">
    <property type="component" value="Unassembled WGS sequence"/>
</dbReference>
<accession>A0ABR2RJ74</accession>
<reference evidence="1 2" key="1">
    <citation type="journal article" date="2024" name="G3 (Bethesda)">
        <title>Genome assembly of Hibiscus sabdariffa L. provides insights into metabolisms of medicinal natural products.</title>
        <authorList>
            <person name="Kim T."/>
        </authorList>
    </citation>
    <scope>NUCLEOTIDE SEQUENCE [LARGE SCALE GENOMIC DNA]</scope>
    <source>
        <strain evidence="1">TK-2024</strain>
        <tissue evidence="1">Old leaves</tissue>
    </source>
</reference>
<sequence length="188" mass="21306">MAELLHVDASIRDFFLVNLTIDQYKNTTLIQVQLNDPATFLRCGCFGQIKKPKAPKMERRLKLLSNNEKADFRFESILNVNDLQSTLHQSAYPKVVGPNESSDGEVFQGDLLELVQEADIHERAAENGCFSSDFFLVNLPIVDTRFLMKLVNSRTLSSLSTQLDLPLSEIGYEDSKMGLPKNQQFYVD</sequence>
<protein>
    <submittedName>
        <fullName evidence="1">Uncharacterized protein</fullName>
    </submittedName>
</protein>
<gene>
    <name evidence="1" type="ORF">V6N11_041001</name>
</gene>
<name>A0ABR2RJ74_9ROSI</name>